<dbReference type="Pfam" id="PF18480">
    <property type="entry name" value="DUF5615"/>
    <property type="match status" value="1"/>
</dbReference>
<protein>
    <recommendedName>
        <fullName evidence="1">DUF5615 domain-containing protein</fullName>
    </recommendedName>
</protein>
<gene>
    <name evidence="2" type="ORF">SAMN05892877_13616</name>
</gene>
<organism evidence="2 3">
    <name type="scientific">Rhizobium subbaraonis</name>
    <dbReference type="NCBI Taxonomy" id="908946"/>
    <lineage>
        <taxon>Bacteria</taxon>
        <taxon>Pseudomonadati</taxon>
        <taxon>Pseudomonadota</taxon>
        <taxon>Alphaproteobacteria</taxon>
        <taxon>Hyphomicrobiales</taxon>
        <taxon>Rhizobiaceae</taxon>
        <taxon>Rhizobium/Agrobacterium group</taxon>
        <taxon>Rhizobium</taxon>
    </lineage>
</organism>
<feature type="domain" description="DUF5615" evidence="1">
    <location>
        <begin position="1"/>
        <end position="96"/>
    </location>
</feature>
<evidence type="ECO:0000313" key="3">
    <source>
        <dbReference type="Proteomes" id="UP000219167"/>
    </source>
</evidence>
<dbReference type="RefSeq" id="WP_097143199.1">
    <property type="nucleotide sequence ID" value="NZ_OBQD01000036.1"/>
</dbReference>
<evidence type="ECO:0000313" key="2">
    <source>
        <dbReference type="EMBL" id="SOC48040.1"/>
    </source>
</evidence>
<dbReference type="OrthoDB" id="7363756at2"/>
<keyword evidence="3" id="KW-1185">Reference proteome</keyword>
<dbReference type="InterPro" id="IPR041049">
    <property type="entry name" value="DUF5615"/>
</dbReference>
<dbReference type="EMBL" id="OBQD01000036">
    <property type="protein sequence ID" value="SOC48040.1"/>
    <property type="molecule type" value="Genomic_DNA"/>
</dbReference>
<sequence>MKFLIDECLHTSLVAVAQDNGHDGFHVNWLGLSGEKDWDLMPRIVAEDYTFVTNNARDFRKLYCNEEIHAGLVIIVPQVVPALQRDLFTLILEEMAGGDELLNEVIEVSIEGDEAVLTRYSLPAS</sequence>
<proteinExistence type="predicted"/>
<dbReference type="Proteomes" id="UP000219167">
    <property type="component" value="Unassembled WGS sequence"/>
</dbReference>
<accession>A0A285V1V8</accession>
<evidence type="ECO:0000259" key="1">
    <source>
        <dbReference type="Pfam" id="PF18480"/>
    </source>
</evidence>
<dbReference type="AlphaFoldDB" id="A0A285V1V8"/>
<name>A0A285V1V8_9HYPH</name>
<reference evidence="2 3" key="1">
    <citation type="submission" date="2017-08" db="EMBL/GenBank/DDBJ databases">
        <authorList>
            <person name="de Groot N.N."/>
        </authorList>
    </citation>
    <scope>NUCLEOTIDE SEQUENCE [LARGE SCALE GENOMIC DNA]</scope>
    <source>
        <strain evidence="2 3">JC85</strain>
    </source>
</reference>